<gene>
    <name evidence="1" type="ORF">VNO77_00828</name>
</gene>
<comment type="caution">
    <text evidence="1">The sequence shown here is derived from an EMBL/GenBank/DDBJ whole genome shotgun (WGS) entry which is preliminary data.</text>
</comment>
<accession>A0AAN9MUX5</accession>
<sequence>MYLDGCTKRVYATIFHNQYGTHDKNENECACSDSGLLTHIQAQTSLPHHVILGPLPMLKNFALATSKSYVFGLLATFLITLTSPCDEPLSTWLIHYMEDKDTPSLLVLCNYATLRKKPTRSRV</sequence>
<organism evidence="1 2">
    <name type="scientific">Canavalia gladiata</name>
    <name type="common">Sword bean</name>
    <name type="synonym">Dolichos gladiatus</name>
    <dbReference type="NCBI Taxonomy" id="3824"/>
    <lineage>
        <taxon>Eukaryota</taxon>
        <taxon>Viridiplantae</taxon>
        <taxon>Streptophyta</taxon>
        <taxon>Embryophyta</taxon>
        <taxon>Tracheophyta</taxon>
        <taxon>Spermatophyta</taxon>
        <taxon>Magnoliopsida</taxon>
        <taxon>eudicotyledons</taxon>
        <taxon>Gunneridae</taxon>
        <taxon>Pentapetalae</taxon>
        <taxon>rosids</taxon>
        <taxon>fabids</taxon>
        <taxon>Fabales</taxon>
        <taxon>Fabaceae</taxon>
        <taxon>Papilionoideae</taxon>
        <taxon>50 kb inversion clade</taxon>
        <taxon>NPAAA clade</taxon>
        <taxon>indigoferoid/millettioid clade</taxon>
        <taxon>Phaseoleae</taxon>
        <taxon>Canavalia</taxon>
    </lineage>
</organism>
<protein>
    <submittedName>
        <fullName evidence="1">Uncharacterized protein</fullName>
    </submittedName>
</protein>
<dbReference type="AlphaFoldDB" id="A0AAN9MUX5"/>
<evidence type="ECO:0000313" key="2">
    <source>
        <dbReference type="Proteomes" id="UP001367508"/>
    </source>
</evidence>
<reference evidence="1 2" key="1">
    <citation type="submission" date="2024-01" db="EMBL/GenBank/DDBJ databases">
        <title>The genomes of 5 underutilized Papilionoideae crops provide insights into root nodulation and disease resistanc.</title>
        <authorList>
            <person name="Jiang F."/>
        </authorList>
    </citation>
    <scope>NUCLEOTIDE SEQUENCE [LARGE SCALE GENOMIC DNA]</scope>
    <source>
        <strain evidence="1">LVBAO_FW01</strain>
        <tissue evidence="1">Leaves</tissue>
    </source>
</reference>
<dbReference type="EMBL" id="JAYMYQ010000001">
    <property type="protein sequence ID" value="KAK7358888.1"/>
    <property type="molecule type" value="Genomic_DNA"/>
</dbReference>
<keyword evidence="2" id="KW-1185">Reference proteome</keyword>
<name>A0AAN9MUX5_CANGL</name>
<dbReference type="Proteomes" id="UP001367508">
    <property type="component" value="Unassembled WGS sequence"/>
</dbReference>
<proteinExistence type="predicted"/>
<evidence type="ECO:0000313" key="1">
    <source>
        <dbReference type="EMBL" id="KAK7358888.1"/>
    </source>
</evidence>